<evidence type="ECO:0008006" key="2">
    <source>
        <dbReference type="Google" id="ProtNLM"/>
    </source>
</evidence>
<sequence length="257" mass="30670">MAHMSLFINVRPHYCQECTFEIKHCYTDLQKCLFIDEQSSTSKEILKIEYYLQKCDYAGPSAIVCKPLKSWSIFPYQFLGRIMQTDRVVRTLNATYAVLDEFVKYNKMYYMQLVLLNYDYTYLYNTKLMKKLLPNYVMEPHWFNLLFFSVEQNCILKSVNIDVREKYCDEEYVKFDNTLECYVCLKKIKCNVVTKFRGCNKHYGCVSCLRRWMKESDRCGVCRGPITGLVKIIVNEKFVTRRSLRLEINKNLKLNCH</sequence>
<reference evidence="1" key="1">
    <citation type="journal article" date="2016" name="Arch. Virol.">
        <title>The comparative analysis of complete genome sequences from two South African betabaculoviruses: Phthorimaea operculella granulovirus and Plutella xylostella granulovirus.</title>
        <authorList>
            <person name="Jukes M.D."/>
            <person name="Motsoeneng B.M."/>
            <person name="Knox C.M."/>
            <person name="Hill M.P."/>
            <person name="Moore S.D."/>
        </authorList>
    </citation>
    <scope>NUCLEOTIDE SEQUENCE</scope>
    <source>
        <strain evidence="1">SA</strain>
    </source>
</reference>
<evidence type="ECO:0000313" key="1">
    <source>
        <dbReference type="EMBL" id="ANY57447.1"/>
    </source>
</evidence>
<protein>
    <recommendedName>
        <fullName evidence="2">RING-type domain-containing protein</fullName>
    </recommendedName>
</protein>
<accession>A0A1B2CS32</accession>
<proteinExistence type="predicted"/>
<name>A0A1B2CS32_9BBAC</name>
<dbReference type="EMBL" id="KU666536">
    <property type="protein sequence ID" value="ANY57447.1"/>
    <property type="molecule type" value="Genomic_DNA"/>
</dbReference>
<dbReference type="InterPro" id="IPR013083">
    <property type="entry name" value="Znf_RING/FYVE/PHD"/>
</dbReference>
<dbReference type="SUPFAM" id="SSF57850">
    <property type="entry name" value="RING/U-box"/>
    <property type="match status" value="1"/>
</dbReference>
<gene>
    <name evidence="1" type="primary">PhopGV058</name>
    <name evidence="1" type="ORF">PhopGVgp058</name>
</gene>
<organism evidence="1">
    <name type="scientific">Phthorimaea operculella granulovirus</name>
    <dbReference type="NCBI Taxonomy" id="192584"/>
    <lineage>
        <taxon>Viruses</taxon>
        <taxon>Viruses incertae sedis</taxon>
        <taxon>Naldaviricetes</taxon>
        <taxon>Lefavirales</taxon>
        <taxon>Baculoviridae</taxon>
        <taxon>Betabaculovirus</taxon>
        <taxon>Betabaculovirus phoperculellae</taxon>
    </lineage>
</organism>
<dbReference type="Gene3D" id="3.30.40.10">
    <property type="entry name" value="Zinc/RING finger domain, C3HC4 (zinc finger)"/>
    <property type="match status" value="1"/>
</dbReference>